<evidence type="ECO:0008006" key="3">
    <source>
        <dbReference type="Google" id="ProtNLM"/>
    </source>
</evidence>
<organism evidence="1 2">
    <name type="scientific">Euzebya pacifica</name>
    <dbReference type="NCBI Taxonomy" id="1608957"/>
    <lineage>
        <taxon>Bacteria</taxon>
        <taxon>Bacillati</taxon>
        <taxon>Actinomycetota</taxon>
        <taxon>Nitriliruptoria</taxon>
        <taxon>Euzebyales</taxon>
    </lineage>
</organism>
<proteinExistence type="predicted"/>
<evidence type="ECO:0000313" key="2">
    <source>
        <dbReference type="Proteomes" id="UP000264006"/>
    </source>
</evidence>
<gene>
    <name evidence="1" type="ORF">DVS28_a0811</name>
</gene>
<reference evidence="1 2" key="1">
    <citation type="submission" date="2018-09" db="EMBL/GenBank/DDBJ databases">
        <title>Complete genome sequence of Euzebya sp. DY32-46 isolated from seawater of Pacific Ocean.</title>
        <authorList>
            <person name="Xu L."/>
            <person name="Wu Y.-H."/>
            <person name="Xu X.-W."/>
        </authorList>
    </citation>
    <scope>NUCLEOTIDE SEQUENCE [LARGE SCALE GENOMIC DNA]</scope>
    <source>
        <strain evidence="1 2">DY32-46</strain>
    </source>
</reference>
<dbReference type="EMBL" id="CP031165">
    <property type="protein sequence ID" value="AXV05512.1"/>
    <property type="molecule type" value="Genomic_DNA"/>
</dbReference>
<sequence length="367" mass="40227">MVDMDVPQAADGGTPDPARVDPALLDRLAARQAGHLAVWQLVMLGVARSSVTELVSRRGWTRVHRGVLRVLGGRADDMGQLWAGLLCVAGVGGPERATSRLLEGGDRVAALAAAVSDVAVVTGFSAGWLMGIRDNPPAVPQLLVERETQVRGRPVRVVRSRRASDDLRWIDGVPCALPHRVLWDMAWIARRTGRAEVNVADAAVHLDRLRVLSMDEFLGAVADPLSFGLPRRVPRAMVRAADRVRPGFSHSETEARGRAIIREVLAELGLDATTRPYLLRDGAGAMVGEMDVAVIDVQWGLEVDGPHHDAPSVARRDRRRDEQVRGVDGWEVTRYHHTLVEEEATFRGRVRTDALDMLTRRGWSRAA</sequence>
<dbReference type="KEGG" id="euz:DVS28_a0811"/>
<name>A0A346XTG5_9ACTN</name>
<dbReference type="Proteomes" id="UP000264006">
    <property type="component" value="Chromosome"/>
</dbReference>
<protein>
    <recommendedName>
        <fullName evidence="3">DUF559 domain-containing protein</fullName>
    </recommendedName>
</protein>
<keyword evidence="2" id="KW-1185">Reference proteome</keyword>
<evidence type="ECO:0000313" key="1">
    <source>
        <dbReference type="EMBL" id="AXV05512.1"/>
    </source>
</evidence>
<accession>A0A346XTG5</accession>
<dbReference type="AlphaFoldDB" id="A0A346XTG5"/>